<protein>
    <submittedName>
        <fullName evidence="2">Uncharacterized protein</fullName>
    </submittedName>
</protein>
<reference evidence="2" key="1">
    <citation type="submission" date="2015-03" db="EMBL/GenBank/DDBJ databases">
        <title>Draft genome sequence of Mizugakiibacter sediminis skMP5.</title>
        <authorList>
            <person name="Watanabe T."/>
            <person name="Kojima H."/>
            <person name="Fukui M."/>
        </authorList>
    </citation>
    <scope>NUCLEOTIDE SEQUENCE</scope>
    <source>
        <strain evidence="2">SkMP5</strain>
    </source>
</reference>
<dbReference type="EMBL" id="DF952378">
    <property type="protein sequence ID" value="GAN44619.1"/>
    <property type="molecule type" value="Genomic_DNA"/>
</dbReference>
<feature type="transmembrane region" description="Helical" evidence="1">
    <location>
        <begin position="91"/>
        <end position="112"/>
    </location>
</feature>
<proteinExistence type="predicted"/>
<dbReference type="HOGENOM" id="CLU_2047218_0_0_6"/>
<evidence type="ECO:0000256" key="1">
    <source>
        <dbReference type="SAM" id="Phobius"/>
    </source>
</evidence>
<accession>A0A0S6Z0E1</accession>
<gene>
    <name evidence="2" type="ORF">MBSD_1154</name>
</gene>
<sequence length="113" mass="11274">MLNYAVLIFAVAAVGGLVLAAHVLRGKLAPWAVSVVHALLGAAGLITLIAMLLQGGAPGRLTAALGLLVLAALGGFYLASFHLRGKVAPKAVVIVHAGVAVVGFLTLASLLFG</sequence>
<feature type="transmembrane region" description="Helical" evidence="1">
    <location>
        <begin position="30"/>
        <end position="53"/>
    </location>
</feature>
<name>A0A0S6Z0E1_9GAMM</name>
<dbReference type="RefSeq" id="WP_062537144.1">
    <property type="nucleotide sequence ID" value="NZ_DF970211.1"/>
</dbReference>
<evidence type="ECO:0000313" key="2">
    <source>
        <dbReference type="EMBL" id="GAN44619.1"/>
    </source>
</evidence>
<keyword evidence="1" id="KW-0472">Membrane</keyword>
<feature type="transmembrane region" description="Helical" evidence="1">
    <location>
        <begin position="60"/>
        <end position="79"/>
    </location>
</feature>
<dbReference type="AlphaFoldDB" id="A0A0S6Z0E1"/>
<keyword evidence="1" id="KW-0812">Transmembrane</keyword>
<organism evidence="2">
    <name type="scientific">Mizugakiibacter sediminis</name>
    <dbReference type="NCBI Taxonomy" id="1475481"/>
    <lineage>
        <taxon>Bacteria</taxon>
        <taxon>Pseudomonadati</taxon>
        <taxon>Pseudomonadota</taxon>
        <taxon>Gammaproteobacteria</taxon>
        <taxon>Lysobacterales</taxon>
        <taxon>Rhodanobacteraceae</taxon>
        <taxon>Mizugakiibacter</taxon>
    </lineage>
</organism>
<keyword evidence="1" id="KW-1133">Transmembrane helix</keyword>